<dbReference type="InterPro" id="IPR003615">
    <property type="entry name" value="HNH_nuc"/>
</dbReference>
<feature type="domain" description="TRASH" evidence="1">
    <location>
        <begin position="7"/>
        <end position="41"/>
    </location>
</feature>
<reference evidence="2" key="1">
    <citation type="journal article" date="2015" name="Nature">
        <title>Complex archaea that bridge the gap between prokaryotes and eukaryotes.</title>
        <authorList>
            <person name="Spang A."/>
            <person name="Saw J.H."/>
            <person name="Jorgensen S.L."/>
            <person name="Zaremba-Niedzwiedzka K."/>
            <person name="Martijn J."/>
            <person name="Lind A.E."/>
            <person name="van Eijk R."/>
            <person name="Schleper C."/>
            <person name="Guy L."/>
            <person name="Ettema T.J."/>
        </authorList>
    </citation>
    <scope>NUCLEOTIDE SEQUENCE</scope>
</reference>
<feature type="domain" description="TRASH" evidence="1">
    <location>
        <begin position="49"/>
        <end position="85"/>
    </location>
</feature>
<gene>
    <name evidence="2" type="ORF">LCGC14_0934900</name>
</gene>
<organism evidence="2">
    <name type="scientific">marine sediment metagenome</name>
    <dbReference type="NCBI Taxonomy" id="412755"/>
    <lineage>
        <taxon>unclassified sequences</taxon>
        <taxon>metagenomes</taxon>
        <taxon>ecological metagenomes</taxon>
    </lineage>
</organism>
<comment type="caution">
    <text evidence="2">The sequence shown here is derived from an EMBL/GenBank/DDBJ whole genome shotgun (WGS) entry which is preliminary data.</text>
</comment>
<proteinExistence type="predicted"/>
<protein>
    <recommendedName>
        <fullName evidence="1">TRASH domain-containing protein</fullName>
    </recommendedName>
</protein>
<dbReference type="AlphaFoldDB" id="A0A0F9RTF4"/>
<evidence type="ECO:0000259" key="1">
    <source>
        <dbReference type="SMART" id="SM00746"/>
    </source>
</evidence>
<dbReference type="CDD" id="cd00085">
    <property type="entry name" value="HNHc"/>
    <property type="match status" value="1"/>
</dbReference>
<dbReference type="SMART" id="SM00746">
    <property type="entry name" value="TRASH"/>
    <property type="match status" value="2"/>
</dbReference>
<name>A0A0F9RTF4_9ZZZZ</name>
<evidence type="ECO:0000313" key="2">
    <source>
        <dbReference type="EMBL" id="KKN20513.1"/>
    </source>
</evidence>
<dbReference type="InterPro" id="IPR011017">
    <property type="entry name" value="TRASH_dom"/>
</dbReference>
<sequence length="278" mass="33751">MKPNTFCSFCDKKIFKKERNLKNYKLHFCNRLCHQKYLKENSKDIIVKCNHCGKLLIKNTNSQRNSRTGLFFCNNLCKNRYLAKNKQWRKEETFSHLSRKKILYEKINFTCQYCSYNKNKKMLDIHHYDGNHNNNKIENLRVLCVWCHNLYHRLDINIDVPIIITKKELDIELNKYKKRSFEKCEKRIKKPKICYLCSKKFIPWNQKQKYCSYKCSSFSIRRVERPTKEELIELIEKNPMTKVGKMFDVSDNAIRKWARKYEINIKEVKSKVKMKICK</sequence>
<accession>A0A0F9RTF4</accession>
<dbReference type="EMBL" id="LAZR01003235">
    <property type="protein sequence ID" value="KKN20513.1"/>
    <property type="molecule type" value="Genomic_DNA"/>
</dbReference>